<feature type="compositionally biased region" description="Polar residues" evidence="2">
    <location>
        <begin position="235"/>
        <end position="253"/>
    </location>
</feature>
<dbReference type="AlphaFoldDB" id="A0A067TGG9"/>
<dbReference type="InterPro" id="IPR029069">
    <property type="entry name" value="HotDog_dom_sf"/>
</dbReference>
<organism evidence="3 4">
    <name type="scientific">Galerina marginata (strain CBS 339.88)</name>
    <dbReference type="NCBI Taxonomy" id="685588"/>
    <lineage>
        <taxon>Eukaryota</taxon>
        <taxon>Fungi</taxon>
        <taxon>Dikarya</taxon>
        <taxon>Basidiomycota</taxon>
        <taxon>Agaricomycotina</taxon>
        <taxon>Agaricomycetes</taxon>
        <taxon>Agaricomycetidae</taxon>
        <taxon>Agaricales</taxon>
        <taxon>Agaricineae</taxon>
        <taxon>Strophariaceae</taxon>
        <taxon>Galerina</taxon>
    </lineage>
</organism>
<evidence type="ECO:0000256" key="2">
    <source>
        <dbReference type="SAM" id="MobiDB-lite"/>
    </source>
</evidence>
<dbReference type="Pfam" id="PF13279">
    <property type="entry name" value="4HBT_2"/>
    <property type="match status" value="1"/>
</dbReference>
<gene>
    <name evidence="3" type="ORF">GALMADRAFT_245047</name>
</gene>
<dbReference type="EMBL" id="KL142375">
    <property type="protein sequence ID" value="KDR78068.1"/>
    <property type="molecule type" value="Genomic_DNA"/>
</dbReference>
<keyword evidence="4" id="KW-1185">Reference proteome</keyword>
<evidence type="ECO:0000256" key="1">
    <source>
        <dbReference type="ARBA" id="ARBA00038476"/>
    </source>
</evidence>
<dbReference type="SUPFAM" id="SSF54637">
    <property type="entry name" value="Thioesterase/thiol ester dehydrase-isomerase"/>
    <property type="match status" value="1"/>
</dbReference>
<protein>
    <recommendedName>
        <fullName evidence="5">Thioesterase domain-containing protein</fullName>
    </recommendedName>
</protein>
<evidence type="ECO:0008006" key="5">
    <source>
        <dbReference type="Google" id="ProtNLM"/>
    </source>
</evidence>
<evidence type="ECO:0000313" key="3">
    <source>
        <dbReference type="EMBL" id="KDR78068.1"/>
    </source>
</evidence>
<dbReference type="PANTHER" id="PTHR12475">
    <property type="match status" value="1"/>
</dbReference>
<dbReference type="PANTHER" id="PTHR12475:SF4">
    <property type="entry name" value="PROTEIN THEM6"/>
    <property type="match status" value="1"/>
</dbReference>
<sequence>MSSSQALVVTLDTLQSLARKLSLTSILRVAPKVGKALVCILFLLNIRSWPLVWHFRVFRPVYAIRLYHTWLRISGLVRSTAVKQKIEDQWLDSISPVGKHPLTMYVPYRSWASLDDSDFNGHLSNSSYPKILDSARFKAAVQMFPMFFRSGGWMALAATNFYFIREIPILSSYEIRSSLASWDQKWIYVMSRFVRKPSGKKKQKRIETKPISPEDSEVYSQTMSLRTPGPDGIPSNGTPAISDTPKINTTTEPDTQNALNAVAAGLVTEEPDGAILHTVAISQVCYKVGRITVPPSLVLGVNGFTGESGFSLSSPHPQWADAKNVMSIPNGGSPKKLKALFAGGWKDIPESERWWEQALGESVEAQRAKNLALIEGLRRGLENARSL</sequence>
<dbReference type="Proteomes" id="UP000027222">
    <property type="component" value="Unassembled WGS sequence"/>
</dbReference>
<comment type="similarity">
    <text evidence="1">Belongs to the lcsJ thioesterase family.</text>
</comment>
<name>A0A067TGG9_GALM3</name>
<dbReference type="OrthoDB" id="265761at2759"/>
<dbReference type="Gene3D" id="3.10.129.10">
    <property type="entry name" value="Hotdog Thioesterase"/>
    <property type="match status" value="1"/>
</dbReference>
<reference evidence="4" key="1">
    <citation type="journal article" date="2014" name="Proc. Natl. Acad. Sci. U.S.A.">
        <title>Extensive sampling of basidiomycete genomes demonstrates inadequacy of the white-rot/brown-rot paradigm for wood decay fungi.</title>
        <authorList>
            <person name="Riley R."/>
            <person name="Salamov A.A."/>
            <person name="Brown D.W."/>
            <person name="Nagy L.G."/>
            <person name="Floudas D."/>
            <person name="Held B.W."/>
            <person name="Levasseur A."/>
            <person name="Lombard V."/>
            <person name="Morin E."/>
            <person name="Otillar R."/>
            <person name="Lindquist E.A."/>
            <person name="Sun H."/>
            <person name="LaButti K.M."/>
            <person name="Schmutz J."/>
            <person name="Jabbour D."/>
            <person name="Luo H."/>
            <person name="Baker S.E."/>
            <person name="Pisabarro A.G."/>
            <person name="Walton J.D."/>
            <person name="Blanchette R.A."/>
            <person name="Henrissat B."/>
            <person name="Martin F."/>
            <person name="Cullen D."/>
            <person name="Hibbett D.S."/>
            <person name="Grigoriev I.V."/>
        </authorList>
    </citation>
    <scope>NUCLEOTIDE SEQUENCE [LARGE SCALE GENOMIC DNA]</scope>
    <source>
        <strain evidence="4">CBS 339.88</strain>
    </source>
</reference>
<dbReference type="InterPro" id="IPR051490">
    <property type="entry name" value="THEM6_lcsJ_thioesterase"/>
</dbReference>
<accession>A0A067TGG9</accession>
<evidence type="ECO:0000313" key="4">
    <source>
        <dbReference type="Proteomes" id="UP000027222"/>
    </source>
</evidence>
<feature type="region of interest" description="Disordered" evidence="2">
    <location>
        <begin position="199"/>
        <end position="253"/>
    </location>
</feature>
<proteinExistence type="inferred from homology"/>
<dbReference type="HOGENOM" id="CLU_043860_1_0_1"/>